<keyword evidence="4" id="KW-0408">Iron</keyword>
<dbReference type="InterPro" id="IPR010255">
    <property type="entry name" value="Haem_peroxidase_sf"/>
</dbReference>
<evidence type="ECO:0000313" key="7">
    <source>
        <dbReference type="Proteomes" id="UP000078561"/>
    </source>
</evidence>
<accession>A0A168QZ21</accession>
<dbReference type="PANTHER" id="PTHR11903:SF37">
    <property type="entry name" value="PSI-PRODUCING OXYGENASE A"/>
    <property type="match status" value="1"/>
</dbReference>
<dbReference type="InParanoid" id="A0A168QZ21"/>
<feature type="compositionally biased region" description="Low complexity" evidence="5">
    <location>
        <begin position="449"/>
        <end position="463"/>
    </location>
</feature>
<keyword evidence="3" id="KW-0560">Oxidoreductase</keyword>
<dbReference type="AlphaFoldDB" id="A0A168QZ21"/>
<keyword evidence="7" id="KW-1185">Reference proteome</keyword>
<feature type="compositionally biased region" description="Polar residues" evidence="5">
    <location>
        <begin position="464"/>
        <end position="474"/>
    </location>
</feature>
<dbReference type="InterPro" id="IPR019791">
    <property type="entry name" value="Haem_peroxidase_animal"/>
</dbReference>
<evidence type="ECO:0000256" key="3">
    <source>
        <dbReference type="ARBA" id="ARBA00023002"/>
    </source>
</evidence>
<gene>
    <name evidence="6" type="primary">ABSGL_11685.1 scaffold 12318</name>
</gene>
<dbReference type="GO" id="GO:0006631">
    <property type="term" value="P:fatty acid metabolic process"/>
    <property type="evidence" value="ECO:0007669"/>
    <property type="project" value="UniProtKB-ARBA"/>
</dbReference>
<evidence type="ECO:0000256" key="2">
    <source>
        <dbReference type="ARBA" id="ARBA00022964"/>
    </source>
</evidence>
<keyword evidence="2" id="KW-0223">Dioxygenase</keyword>
<dbReference type="GO" id="GO:0046872">
    <property type="term" value="F:metal ion binding"/>
    <property type="evidence" value="ECO:0007669"/>
    <property type="project" value="UniProtKB-KW"/>
</dbReference>
<dbReference type="STRING" id="4829.A0A168QZ21"/>
<dbReference type="InterPro" id="IPR050783">
    <property type="entry name" value="Oxylipin_biosynth_metab"/>
</dbReference>
<dbReference type="EMBL" id="LT554473">
    <property type="protein sequence ID" value="SAM05810.1"/>
    <property type="molecule type" value="Genomic_DNA"/>
</dbReference>
<dbReference type="InterPro" id="IPR037120">
    <property type="entry name" value="Haem_peroxidase_sf_animal"/>
</dbReference>
<dbReference type="GO" id="GO:0020037">
    <property type="term" value="F:heme binding"/>
    <property type="evidence" value="ECO:0007669"/>
    <property type="project" value="InterPro"/>
</dbReference>
<dbReference type="Gene3D" id="1.10.640.10">
    <property type="entry name" value="Haem peroxidase domain superfamily, animal type"/>
    <property type="match status" value="1"/>
</dbReference>
<evidence type="ECO:0000256" key="1">
    <source>
        <dbReference type="ARBA" id="ARBA00022723"/>
    </source>
</evidence>
<dbReference type="PANTHER" id="PTHR11903">
    <property type="entry name" value="PROSTAGLANDIN G/H SYNTHASE"/>
    <property type="match status" value="1"/>
</dbReference>
<name>A0A168QZ21_ABSGL</name>
<dbReference type="Pfam" id="PF03098">
    <property type="entry name" value="An_peroxidase"/>
    <property type="match status" value="1"/>
</dbReference>
<protein>
    <recommendedName>
        <fullName evidence="8">Heme peroxidase</fullName>
    </recommendedName>
</protein>
<evidence type="ECO:0000256" key="5">
    <source>
        <dbReference type="SAM" id="MobiDB-lite"/>
    </source>
</evidence>
<organism evidence="6">
    <name type="scientific">Absidia glauca</name>
    <name type="common">Pin mould</name>
    <dbReference type="NCBI Taxonomy" id="4829"/>
    <lineage>
        <taxon>Eukaryota</taxon>
        <taxon>Fungi</taxon>
        <taxon>Fungi incertae sedis</taxon>
        <taxon>Mucoromycota</taxon>
        <taxon>Mucoromycotina</taxon>
        <taxon>Mucoromycetes</taxon>
        <taxon>Mucorales</taxon>
        <taxon>Cunninghamellaceae</taxon>
        <taxon>Absidia</taxon>
    </lineage>
</organism>
<evidence type="ECO:0000256" key="4">
    <source>
        <dbReference type="ARBA" id="ARBA00023004"/>
    </source>
</evidence>
<dbReference type="SUPFAM" id="SSF48113">
    <property type="entry name" value="Heme-dependent peroxidases"/>
    <property type="match status" value="1"/>
</dbReference>
<dbReference type="GO" id="GO:0004601">
    <property type="term" value="F:peroxidase activity"/>
    <property type="evidence" value="ECO:0007669"/>
    <property type="project" value="InterPro"/>
</dbReference>
<evidence type="ECO:0000313" key="6">
    <source>
        <dbReference type="EMBL" id="SAM05810.1"/>
    </source>
</evidence>
<sequence length="693" mass="77523">MSKSAHSSQTILNEHEHKKLQLHIRTIEEESGIHGLINTLKELVIHTIQGRSDKDGNKKKSVIRGAFAPTTSSHATGTKGLAQALVKNLEYLFGITPQRTNAMKEVLTIPAWQKRVVMLGLVERLLSTHTPVNDRTNTFEAVMYILGNLGPDKQDFANELTQPLIKVYEDDFPKPFSNFVGQHFRTADGSFNSLVSPDVGKAGSYYHRTVVSKSLANEQLPPAHIVFERLLKRPEGHFTPHKSGVNMLLFYLATVITHDVFYTDRNNPYRNLTTGYLDLSTLYGFNRADQESIRQMKNGLLKEDQWFDKRFVLQPSGVGVLLVLFSRNHNYVAKKLQEINENGRFSFGPDKHLKTSQDVDEELFQTARLINTGCFANVIVHDYIRTILGVSQDSDFFWDPMASPAHPVHGNQVSIEFNVIYRWHAAIGQQDEEWLNTVMATMGPYLRHPSSAESSSSSSPPNSVAQKPQIGQQQPHRRGDGDPNGTDQSIFESLIPIFNTHFAHATPEEMEKGLPLAGAHRDPQTGRFNDTDLAKLLRRGYTQVAGQLGGGLATPAALAPYLNLVPMTTFEDFSEKVEVQTALKELYGTPDKVELFAGLLVERSKVVGLRLPYTISRAILSDAVNLLRNDRINTQEMTPANLTNWGFQLTQGEASHHGRILPKLINLHLGKANPNGEPPFTDKELKNLFSIPE</sequence>
<evidence type="ECO:0008006" key="8">
    <source>
        <dbReference type="Google" id="ProtNLM"/>
    </source>
</evidence>
<dbReference type="GO" id="GO:0051213">
    <property type="term" value="F:dioxygenase activity"/>
    <property type="evidence" value="ECO:0007669"/>
    <property type="project" value="UniProtKB-KW"/>
</dbReference>
<dbReference type="GO" id="GO:0006979">
    <property type="term" value="P:response to oxidative stress"/>
    <property type="evidence" value="ECO:0007669"/>
    <property type="project" value="InterPro"/>
</dbReference>
<proteinExistence type="predicted"/>
<dbReference type="OrthoDB" id="823504at2759"/>
<feature type="region of interest" description="Disordered" evidence="5">
    <location>
        <begin position="446"/>
        <end position="489"/>
    </location>
</feature>
<dbReference type="PROSITE" id="PS50292">
    <property type="entry name" value="PEROXIDASE_3"/>
    <property type="match status" value="1"/>
</dbReference>
<reference evidence="6" key="1">
    <citation type="submission" date="2016-04" db="EMBL/GenBank/DDBJ databases">
        <authorList>
            <person name="Evans L.H."/>
            <person name="Alamgir A."/>
            <person name="Owens N."/>
            <person name="Weber N.D."/>
            <person name="Virtaneva K."/>
            <person name="Barbian K."/>
            <person name="Babar A."/>
            <person name="Rosenke K."/>
        </authorList>
    </citation>
    <scope>NUCLEOTIDE SEQUENCE [LARGE SCALE GENOMIC DNA]</scope>
    <source>
        <strain evidence="6">CBS 101.48</strain>
    </source>
</reference>
<dbReference type="OMA" id="WHMATSK"/>
<dbReference type="Proteomes" id="UP000078561">
    <property type="component" value="Unassembled WGS sequence"/>
</dbReference>
<keyword evidence="1" id="KW-0479">Metal-binding</keyword>